<evidence type="ECO:0000313" key="10">
    <source>
        <dbReference type="EMBL" id="CCK70287.1"/>
    </source>
</evidence>
<dbReference type="Proteomes" id="UP000006310">
    <property type="component" value="Chromosome 5"/>
</dbReference>
<dbReference type="OrthoDB" id="4036401at2759"/>
<keyword evidence="5" id="KW-0962">Peroxisome biogenesis</keyword>
<accession>J7RYN7</accession>
<evidence type="ECO:0000256" key="8">
    <source>
        <dbReference type="ARBA" id="ARBA00023136"/>
    </source>
</evidence>
<organism evidence="10 11">
    <name type="scientific">Huiozyma naganishii (strain ATCC MYA-139 / BCRC 22969 / CBS 8797 / KCTC 17520 / NBRC 10181 / NCYC 3082 / Yp74L-3)</name>
    <name type="common">Yeast</name>
    <name type="synonym">Kazachstania naganishii</name>
    <dbReference type="NCBI Taxonomy" id="1071383"/>
    <lineage>
        <taxon>Eukaryota</taxon>
        <taxon>Fungi</taxon>
        <taxon>Dikarya</taxon>
        <taxon>Ascomycota</taxon>
        <taxon>Saccharomycotina</taxon>
        <taxon>Saccharomycetes</taxon>
        <taxon>Saccharomycetales</taxon>
        <taxon>Saccharomycetaceae</taxon>
        <taxon>Huiozyma</taxon>
    </lineage>
</organism>
<dbReference type="InterPro" id="IPR038613">
    <property type="entry name" value="Peroxin-22_C_sf"/>
</dbReference>
<dbReference type="KEGG" id="kng:KNAG_0E00190"/>
<keyword evidence="8" id="KW-0472">Membrane</keyword>
<evidence type="ECO:0000256" key="4">
    <source>
        <dbReference type="ARBA" id="ARBA00018967"/>
    </source>
</evidence>
<dbReference type="GO" id="GO:0005778">
    <property type="term" value="C:peroxisomal membrane"/>
    <property type="evidence" value="ECO:0007669"/>
    <property type="project" value="UniProtKB-SubCell"/>
</dbReference>
<comment type="subcellular location">
    <subcellularLocation>
        <location evidence="2">Peroxisome membrane</location>
        <topology evidence="2">Single-pass membrane protein</topology>
    </subcellularLocation>
</comment>
<dbReference type="Pfam" id="PF12827">
    <property type="entry name" value="Peroxin-22"/>
    <property type="match status" value="1"/>
</dbReference>
<dbReference type="HOGENOM" id="CLU_121063_0_0_1"/>
<dbReference type="eggNOG" id="ENOG502S5ME">
    <property type="taxonomic scope" value="Eukaryota"/>
</dbReference>
<proteinExistence type="inferred from homology"/>
<dbReference type="GeneID" id="34525987"/>
<evidence type="ECO:0000313" key="11">
    <source>
        <dbReference type="Proteomes" id="UP000006310"/>
    </source>
</evidence>
<dbReference type="OMA" id="SIVAYRW"/>
<dbReference type="EMBL" id="HE978318">
    <property type="protein sequence ID" value="CCK70287.1"/>
    <property type="molecule type" value="Genomic_DNA"/>
</dbReference>
<dbReference type="AlphaFoldDB" id="J7RYN7"/>
<evidence type="ECO:0000256" key="7">
    <source>
        <dbReference type="ARBA" id="ARBA00022989"/>
    </source>
</evidence>
<reference evidence="11" key="2">
    <citation type="submission" date="2012-08" db="EMBL/GenBank/DDBJ databases">
        <title>Genome sequence of Kazachstania naganishii.</title>
        <authorList>
            <person name="Gordon J.L."/>
            <person name="Armisen D."/>
            <person name="Proux-Wera E."/>
            <person name="OhEigeartaigh S.S."/>
            <person name="Byrne K.P."/>
            <person name="Wolfe K.H."/>
        </authorList>
    </citation>
    <scope>NUCLEOTIDE SEQUENCE [LARGE SCALE GENOMIC DNA]</scope>
    <source>
        <strain evidence="11">ATCC MYA-139 / BCRC 22969 / CBS 8797 / CCRC 22969 / KCTC 17520 / NBRC 10181 / NCYC 3082</strain>
    </source>
</reference>
<protein>
    <recommendedName>
        <fullName evidence="4">Peroxisome assembly protein 22</fullName>
    </recommendedName>
</protein>
<evidence type="ECO:0000256" key="1">
    <source>
        <dbReference type="ARBA" id="ARBA00003659"/>
    </source>
</evidence>
<keyword evidence="6" id="KW-0812">Transmembrane</keyword>
<evidence type="ECO:0000256" key="3">
    <source>
        <dbReference type="ARBA" id="ARBA00009642"/>
    </source>
</evidence>
<dbReference type="GO" id="GO:0007031">
    <property type="term" value="P:peroxisome organization"/>
    <property type="evidence" value="ECO:0007669"/>
    <property type="project" value="UniProtKB-KW"/>
</dbReference>
<comment type="function">
    <text evidence="1">Involved in peroxisome biogenesis.</text>
</comment>
<comment type="similarity">
    <text evidence="3">Belongs to the peroxin-22 family.</text>
</comment>
<evidence type="ECO:0000256" key="9">
    <source>
        <dbReference type="ARBA" id="ARBA00023140"/>
    </source>
</evidence>
<keyword evidence="7" id="KW-1133">Transmembrane helix</keyword>
<dbReference type="InterPro" id="IPR024359">
    <property type="entry name" value="Peroxin-22"/>
</dbReference>
<reference evidence="10 11" key="1">
    <citation type="journal article" date="2011" name="Proc. Natl. Acad. Sci. U.S.A.">
        <title>Evolutionary erosion of yeast sex chromosomes by mating-type switching accidents.</title>
        <authorList>
            <person name="Gordon J.L."/>
            <person name="Armisen D."/>
            <person name="Proux-Wera E."/>
            <person name="Oheigeartaigh S.S."/>
            <person name="Byrne K.P."/>
            <person name="Wolfe K.H."/>
        </authorList>
    </citation>
    <scope>NUCLEOTIDE SEQUENCE [LARGE SCALE GENOMIC DNA]</scope>
    <source>
        <strain evidence="11">ATCC MYA-139 / BCRC 22969 / CBS 8797 / CCRC 22969 / KCTC 17520 / NBRC 10181 / NCYC 3082</strain>
    </source>
</reference>
<dbReference type="Gene3D" id="3.40.50.11730">
    <property type="entry name" value="Peroxisome assembly protein 22"/>
    <property type="match status" value="1"/>
</dbReference>
<name>J7RYN7_HUIN7</name>
<sequence length="168" mass="18977">MAPPRSQRKRALNCTGALVAAVGLGVTCWYLWKNYTGEAEGEQRLSREEAAESKCVVVTPSVCDVQNMVHWEMLINSDQEDIVFLVAPGCHDRFSSEVLSLVDEQFKYKAINCETVDGIWYCVKSLMKQQLYVIPSEVSNGIPNDIARYVQDIGQWRTREDILVAFPV</sequence>
<evidence type="ECO:0000256" key="5">
    <source>
        <dbReference type="ARBA" id="ARBA00022593"/>
    </source>
</evidence>
<keyword evidence="9" id="KW-0576">Peroxisome</keyword>
<gene>
    <name evidence="10" type="primary">KNAG0E00190</name>
    <name evidence="10" type="ordered locus">KNAG_0E00190</name>
</gene>
<evidence type="ECO:0000256" key="6">
    <source>
        <dbReference type="ARBA" id="ARBA00022692"/>
    </source>
</evidence>
<evidence type="ECO:0000256" key="2">
    <source>
        <dbReference type="ARBA" id="ARBA00004549"/>
    </source>
</evidence>
<keyword evidence="11" id="KW-1185">Reference proteome</keyword>
<dbReference type="RefSeq" id="XP_022464533.1">
    <property type="nucleotide sequence ID" value="XM_022607992.1"/>
</dbReference>